<dbReference type="EMBL" id="RBWV01000009">
    <property type="protein sequence ID" value="RKS80202.1"/>
    <property type="molecule type" value="Genomic_DNA"/>
</dbReference>
<dbReference type="AlphaFoldDB" id="A0A420XTL5"/>
<sequence>MSTDFAPVARVIRSGFVEGVHVGAAVVVDPDGTVVASLGKPGVPVLPRSAAKPLQSVAMLRAGLDLPPDLLALATASHSGEAEHLDGVRRILALAGLAPEALQGTPDLPLGRAERRAWQQRGDEPSSLAQNCSGQHAAMLLTCVGRDWPTDAYLASEHPLQQEVARTVAELGGTEVVATAVDGCGAPTLALPLAALARAFGRIASAGAGSVEGRVADAVQARPDLLGGSGREVTRLLRAVPGLLAKDGAEGVFAAAVPGGPAVALKVGDGGARAVWPVAVALLRRAGVRAAVLDELAEVTVLGHGEVVGSVQPVALEELRAPA</sequence>
<dbReference type="InterPro" id="IPR010349">
    <property type="entry name" value="Asparaginase_II"/>
</dbReference>
<evidence type="ECO:0000313" key="2">
    <source>
        <dbReference type="Proteomes" id="UP000281955"/>
    </source>
</evidence>
<comment type="caution">
    <text evidence="1">The sequence shown here is derived from an EMBL/GenBank/DDBJ whole genome shotgun (WGS) entry which is preliminary data.</text>
</comment>
<dbReference type="RefSeq" id="WP_121191921.1">
    <property type="nucleotide sequence ID" value="NZ_RBWV01000009.1"/>
</dbReference>
<reference evidence="1 2" key="1">
    <citation type="submission" date="2018-10" db="EMBL/GenBank/DDBJ databases">
        <title>Genomic Encyclopedia of Archaeal and Bacterial Type Strains, Phase II (KMG-II): from individual species to whole genera.</title>
        <authorList>
            <person name="Goeker M."/>
        </authorList>
    </citation>
    <scope>NUCLEOTIDE SEQUENCE [LARGE SCALE GENOMIC DNA]</scope>
    <source>
        <strain evidence="1 2">RP-AC37</strain>
    </source>
</reference>
<name>A0A420XTL5_9ACTN</name>
<dbReference type="InParanoid" id="A0A420XTL5"/>
<keyword evidence="2" id="KW-1185">Reference proteome</keyword>
<protein>
    <submittedName>
        <fullName evidence="1">Asparaginase</fullName>
    </submittedName>
</protein>
<dbReference type="Proteomes" id="UP000281955">
    <property type="component" value="Unassembled WGS sequence"/>
</dbReference>
<evidence type="ECO:0000313" key="1">
    <source>
        <dbReference type="EMBL" id="RKS80202.1"/>
    </source>
</evidence>
<dbReference type="Pfam" id="PF06089">
    <property type="entry name" value="Asparaginase_II"/>
    <property type="match status" value="1"/>
</dbReference>
<dbReference type="OrthoDB" id="9780674at2"/>
<dbReference type="PANTHER" id="PTHR42110:SF1">
    <property type="entry name" value="L-ASPARAGINASE, PUTATIVE (AFU_ORTHOLOGUE AFUA_3G11890)-RELATED"/>
    <property type="match status" value="1"/>
</dbReference>
<accession>A0A420XTL5</accession>
<proteinExistence type="predicted"/>
<organism evidence="1 2">
    <name type="scientific">Motilibacter peucedani</name>
    <dbReference type="NCBI Taxonomy" id="598650"/>
    <lineage>
        <taxon>Bacteria</taxon>
        <taxon>Bacillati</taxon>
        <taxon>Actinomycetota</taxon>
        <taxon>Actinomycetes</taxon>
        <taxon>Motilibacterales</taxon>
        <taxon>Motilibacteraceae</taxon>
        <taxon>Motilibacter</taxon>
    </lineage>
</organism>
<gene>
    <name evidence="1" type="ORF">CLV35_0624</name>
</gene>
<dbReference type="PANTHER" id="PTHR42110">
    <property type="entry name" value="L-ASPARAGINASE, PUTATIVE (AFU_ORTHOLOGUE AFUA_3G11890)-RELATED"/>
    <property type="match status" value="1"/>
</dbReference>